<dbReference type="GeneID" id="111119792"/>
<dbReference type="GO" id="GO:0005975">
    <property type="term" value="P:carbohydrate metabolic process"/>
    <property type="evidence" value="ECO:0007669"/>
    <property type="project" value="InterPro"/>
</dbReference>
<evidence type="ECO:0000256" key="7">
    <source>
        <dbReference type="ARBA" id="ARBA00022968"/>
    </source>
</evidence>
<evidence type="ECO:0000256" key="1">
    <source>
        <dbReference type="ARBA" id="ARBA00004606"/>
    </source>
</evidence>
<dbReference type="SUPFAM" id="SSF53448">
    <property type="entry name" value="Nucleotide-diphospho-sugar transferases"/>
    <property type="match status" value="1"/>
</dbReference>
<name>A0A8B8CJH7_CRAVI</name>
<evidence type="ECO:0000256" key="10">
    <source>
        <dbReference type="ARBA" id="ARBA00023180"/>
    </source>
</evidence>
<dbReference type="InterPro" id="IPR029044">
    <property type="entry name" value="Nucleotide-diphossugar_trans"/>
</dbReference>
<dbReference type="Pfam" id="PF02709">
    <property type="entry name" value="Glyco_transf_7C"/>
    <property type="match status" value="1"/>
</dbReference>
<keyword evidence="10 11" id="KW-0325">Glycoprotein</keyword>
<evidence type="ECO:0000259" key="13">
    <source>
        <dbReference type="Pfam" id="PF13733"/>
    </source>
</evidence>
<keyword evidence="7 11" id="KW-0735">Signal-anchor</keyword>
<evidence type="ECO:0000256" key="2">
    <source>
        <dbReference type="ARBA" id="ARBA00004922"/>
    </source>
</evidence>
<evidence type="ECO:0000256" key="9">
    <source>
        <dbReference type="ARBA" id="ARBA00023136"/>
    </source>
</evidence>
<sequence length="320" mass="37481">MQHSFKATLFFVVIIIQGFLFCAWIFIYRGSMYEQISRNDTSNVMTSLTTQRKRKCPLVSPGLVGQLKIDKVSHSWETIEEKFSKIKDGHHCPENCKARQKVAIIIPFRDRENQLRVFLNHMHPILMRQQLEYGIYVVEQSKGLEFNRGFLFNVGFKEALKDSDYECFILHDVDLLPENDYNTYTCSTDHPKHLTAGIDKWNYKMLYTSYFGGVSGMTREQYEAINGFSNSFFGWGGEDDDLYNRVIWSKMSVYRIINDAGKYTSLQHKQAVGNSKRFEVLKTGKERMWKDGLNTLKYNLLQKTYKQLYIHLTVNVKDRS</sequence>
<dbReference type="CDD" id="cd00899">
    <property type="entry name" value="b4GalT"/>
    <property type="match status" value="1"/>
</dbReference>
<accession>A0A8B8CJH7</accession>
<dbReference type="PANTHER" id="PTHR19300">
    <property type="entry name" value="BETA-1,4-GALACTOSYLTRANSFERASE"/>
    <property type="match status" value="1"/>
</dbReference>
<dbReference type="PRINTS" id="PR02050">
    <property type="entry name" value="B14GALTRFASE"/>
</dbReference>
<evidence type="ECO:0000256" key="4">
    <source>
        <dbReference type="ARBA" id="ARBA00022676"/>
    </source>
</evidence>
<keyword evidence="6 11" id="KW-0812">Transmembrane</keyword>
<reference evidence="15" key="1">
    <citation type="submission" date="2025-08" db="UniProtKB">
        <authorList>
            <consortium name="RefSeq"/>
        </authorList>
    </citation>
    <scope>IDENTIFICATION</scope>
    <source>
        <tissue evidence="15">Whole sample</tissue>
    </source>
</reference>
<dbReference type="Proteomes" id="UP000694844">
    <property type="component" value="Chromosome 2"/>
</dbReference>
<dbReference type="InterPro" id="IPR027995">
    <property type="entry name" value="Galactosyl_T_N"/>
</dbReference>
<comment type="similarity">
    <text evidence="3 11">Belongs to the glycosyltransferase 7 family.</text>
</comment>
<proteinExistence type="inferred from homology"/>
<evidence type="ECO:0000313" key="14">
    <source>
        <dbReference type="Proteomes" id="UP000694844"/>
    </source>
</evidence>
<comment type="pathway">
    <text evidence="2 11">Protein modification; protein glycosylation.</text>
</comment>
<keyword evidence="14" id="KW-1185">Reference proteome</keyword>
<dbReference type="GO" id="GO:0016020">
    <property type="term" value="C:membrane"/>
    <property type="evidence" value="ECO:0007669"/>
    <property type="project" value="UniProtKB-SubCell"/>
</dbReference>
<dbReference type="UniPathway" id="UPA00378"/>
<dbReference type="AlphaFoldDB" id="A0A8B8CJH7"/>
<comment type="function">
    <text evidence="11">Catalyses the transfer of galactose onto proteins or lipids.</text>
</comment>
<dbReference type="EC" id="2.4.1.-" evidence="11"/>
<dbReference type="OrthoDB" id="10016069at2759"/>
<dbReference type="RefSeq" id="XP_022315992.1">
    <property type="nucleotide sequence ID" value="XM_022460284.1"/>
</dbReference>
<gene>
    <name evidence="15" type="primary">LOC111119792</name>
</gene>
<evidence type="ECO:0000256" key="6">
    <source>
        <dbReference type="ARBA" id="ARBA00022692"/>
    </source>
</evidence>
<protein>
    <recommendedName>
        <fullName evidence="11">Beta-1,4-galactosyltransferase</fullName>
        <ecNumber evidence="11">2.4.1.-</ecNumber>
    </recommendedName>
</protein>
<dbReference type="GO" id="GO:0008378">
    <property type="term" value="F:galactosyltransferase activity"/>
    <property type="evidence" value="ECO:0007669"/>
    <property type="project" value="TreeGrafter"/>
</dbReference>
<dbReference type="PANTHER" id="PTHR19300:SF57">
    <property type="entry name" value="BETA-1,4-N-ACETYLGALACTOSAMINYLTRANSFERASE"/>
    <property type="match status" value="1"/>
</dbReference>
<dbReference type="Pfam" id="PF13733">
    <property type="entry name" value="Glyco_transf_7N"/>
    <property type="match status" value="1"/>
</dbReference>
<evidence type="ECO:0000313" key="15">
    <source>
        <dbReference type="RefSeq" id="XP_022315992.1"/>
    </source>
</evidence>
<organism evidence="14 15">
    <name type="scientific">Crassostrea virginica</name>
    <name type="common">Eastern oyster</name>
    <dbReference type="NCBI Taxonomy" id="6565"/>
    <lineage>
        <taxon>Eukaryota</taxon>
        <taxon>Metazoa</taxon>
        <taxon>Spiralia</taxon>
        <taxon>Lophotrochozoa</taxon>
        <taxon>Mollusca</taxon>
        <taxon>Bivalvia</taxon>
        <taxon>Autobranchia</taxon>
        <taxon>Pteriomorphia</taxon>
        <taxon>Ostreida</taxon>
        <taxon>Ostreoidea</taxon>
        <taxon>Ostreidae</taxon>
        <taxon>Crassostrea</taxon>
    </lineage>
</organism>
<evidence type="ECO:0000259" key="12">
    <source>
        <dbReference type="Pfam" id="PF02709"/>
    </source>
</evidence>
<keyword evidence="4 11" id="KW-0328">Glycosyltransferase</keyword>
<keyword evidence="5 11" id="KW-0808">Transferase</keyword>
<evidence type="ECO:0000256" key="5">
    <source>
        <dbReference type="ARBA" id="ARBA00022679"/>
    </source>
</evidence>
<evidence type="ECO:0000256" key="8">
    <source>
        <dbReference type="ARBA" id="ARBA00022989"/>
    </source>
</evidence>
<feature type="domain" description="Galactosyltransferase C-terminal" evidence="12">
    <location>
        <begin position="192"/>
        <end position="269"/>
    </location>
</feature>
<comment type="subcellular location">
    <subcellularLocation>
        <location evidence="1">Membrane</location>
        <topology evidence="1">Single-pass type II membrane protein</topology>
    </subcellularLocation>
</comment>
<dbReference type="KEGG" id="cvn:111119792"/>
<feature type="domain" description="Galactosyltransferase N-terminal" evidence="13">
    <location>
        <begin position="56"/>
        <end position="187"/>
    </location>
</feature>
<dbReference type="GO" id="GO:0005794">
    <property type="term" value="C:Golgi apparatus"/>
    <property type="evidence" value="ECO:0007669"/>
    <property type="project" value="TreeGrafter"/>
</dbReference>
<keyword evidence="8 11" id="KW-1133">Transmembrane helix</keyword>
<dbReference type="InterPro" id="IPR003859">
    <property type="entry name" value="Galactosyl_T"/>
</dbReference>
<evidence type="ECO:0000256" key="11">
    <source>
        <dbReference type="RuleBase" id="RU368121"/>
    </source>
</evidence>
<evidence type="ECO:0000256" key="3">
    <source>
        <dbReference type="ARBA" id="ARBA00005735"/>
    </source>
</evidence>
<keyword evidence="9 11" id="KW-0472">Membrane</keyword>
<dbReference type="InterPro" id="IPR027791">
    <property type="entry name" value="Galactosyl_T_C"/>
</dbReference>
<feature type="transmembrane region" description="Helical" evidence="11">
    <location>
        <begin position="7"/>
        <end position="28"/>
    </location>
</feature>
<dbReference type="Gene3D" id="3.90.550.10">
    <property type="entry name" value="Spore Coat Polysaccharide Biosynthesis Protein SpsA, Chain A"/>
    <property type="match status" value="1"/>
</dbReference>